<evidence type="ECO:0000256" key="1">
    <source>
        <dbReference type="SAM" id="MobiDB-lite"/>
    </source>
</evidence>
<keyword evidence="2" id="KW-0812">Transmembrane</keyword>
<feature type="compositionally biased region" description="Polar residues" evidence="1">
    <location>
        <begin position="85"/>
        <end position="100"/>
    </location>
</feature>
<keyword evidence="4" id="KW-1185">Reference proteome</keyword>
<protein>
    <submittedName>
        <fullName evidence="3">Uncharacterized protein</fullName>
    </submittedName>
</protein>
<keyword evidence="2" id="KW-0472">Membrane</keyword>
<organism evidence="3 4">
    <name type="scientific">Corynebacterium canis</name>
    <dbReference type="NCBI Taxonomy" id="679663"/>
    <lineage>
        <taxon>Bacteria</taxon>
        <taxon>Bacillati</taxon>
        <taxon>Actinomycetota</taxon>
        <taxon>Actinomycetes</taxon>
        <taxon>Mycobacteriales</taxon>
        <taxon>Corynebacteriaceae</taxon>
        <taxon>Corynebacterium</taxon>
    </lineage>
</organism>
<name>A0A5C5UGN4_9CORY</name>
<evidence type="ECO:0000313" key="4">
    <source>
        <dbReference type="Proteomes" id="UP000320791"/>
    </source>
</evidence>
<accession>A0A5C5UGN4</accession>
<dbReference type="AlphaFoldDB" id="A0A5C5UGN4"/>
<reference evidence="3 4" key="1">
    <citation type="submission" date="2019-08" db="EMBL/GenBank/DDBJ databases">
        <authorList>
            <person name="Lei W."/>
        </authorList>
    </citation>
    <scope>NUCLEOTIDE SEQUENCE [LARGE SCALE GENOMIC DNA]</scope>
    <source>
        <strain evidence="3 4">CCUG 58627</strain>
    </source>
</reference>
<dbReference type="Proteomes" id="UP000320791">
    <property type="component" value="Unassembled WGS sequence"/>
</dbReference>
<feature type="region of interest" description="Disordered" evidence="1">
    <location>
        <begin position="205"/>
        <end position="260"/>
    </location>
</feature>
<feature type="transmembrane region" description="Helical" evidence="2">
    <location>
        <begin position="173"/>
        <end position="196"/>
    </location>
</feature>
<keyword evidence="2" id="KW-1133">Transmembrane helix</keyword>
<evidence type="ECO:0000313" key="3">
    <source>
        <dbReference type="EMBL" id="TWT25029.1"/>
    </source>
</evidence>
<evidence type="ECO:0000256" key="2">
    <source>
        <dbReference type="SAM" id="Phobius"/>
    </source>
</evidence>
<dbReference type="RefSeq" id="WP_146324441.1">
    <property type="nucleotide sequence ID" value="NZ_BAABLR010000010.1"/>
</dbReference>
<comment type="caution">
    <text evidence="3">The sequence shown here is derived from an EMBL/GenBank/DDBJ whole genome shotgun (WGS) entry which is preliminary data.</text>
</comment>
<feature type="region of interest" description="Disordered" evidence="1">
    <location>
        <begin position="1"/>
        <end position="107"/>
    </location>
</feature>
<proteinExistence type="predicted"/>
<gene>
    <name evidence="3" type="ORF">FRX94_07125</name>
</gene>
<sequence length="348" mass="36153">MTRPGGPGDDEPTEWIGQQSGHVGARGLGAQSFGAQAGARGNREIGWPTAAAGDSLSGGDPHGASEASGASHIDPPTEHFAPQSHAPQSHGQPQAVQPQASLHGGVHGGVDKQFGGGYFAHGEDAHSDYAPAGEYEPAEAADAQAGDEYGQSFGPDTGEHVAYQRPSRQNTGLWILVMSLVLVLGLLLGVSAYFLYAGFPNQRSNDQPAETSAGAPDSNAGDSIGEDLPITSDAERPPEEPVDDSDGYGSRPTDVDLPADATPANLFARTGYKNGMLFNLYVAGGATDEFALSVQTEYRTKWPGFDPPRGEHYLSVDVAGQGEVDLACNDNGSYVLCATASGKKVYIV</sequence>
<feature type="region of interest" description="Disordered" evidence="1">
    <location>
        <begin position="136"/>
        <end position="162"/>
    </location>
</feature>
<dbReference type="EMBL" id="VOHM01000013">
    <property type="protein sequence ID" value="TWT25029.1"/>
    <property type="molecule type" value="Genomic_DNA"/>
</dbReference>
<dbReference type="OrthoDB" id="4412616at2"/>